<accession>A0A3F3PS04</accession>
<evidence type="ECO:0000313" key="1">
    <source>
        <dbReference type="EMBL" id="RDH29643.1"/>
    </source>
</evidence>
<reference evidence="1 2" key="1">
    <citation type="submission" date="2018-07" db="EMBL/GenBank/DDBJ databases">
        <title>The genomes of Aspergillus section Nigri reveals drivers in fungal speciation.</title>
        <authorList>
            <consortium name="DOE Joint Genome Institute"/>
            <person name="Vesth T.C."/>
            <person name="Nybo J."/>
            <person name="Theobald S."/>
            <person name="Brandl J."/>
            <person name="Frisvad J.C."/>
            <person name="Nielsen K.F."/>
            <person name="Lyhne E.K."/>
            <person name="Kogle M.E."/>
            <person name="Kuo A."/>
            <person name="Riley R."/>
            <person name="Clum A."/>
            <person name="Nolan M."/>
            <person name="Lipzen A."/>
            <person name="Salamov A."/>
            <person name="Henrissat B."/>
            <person name="Wiebenga A."/>
            <person name="De vries R.P."/>
            <person name="Grigoriev I.V."/>
            <person name="Mortensen U.H."/>
            <person name="Andersen M.R."/>
            <person name="Baker S.E."/>
        </authorList>
    </citation>
    <scope>NUCLEOTIDE SEQUENCE [LARGE SCALE GENOMIC DNA]</scope>
    <source>
        <strain evidence="1 2">CBS 139.54b</strain>
    </source>
</reference>
<gene>
    <name evidence="1" type="ORF">BDQ94DRAFT_82291</name>
</gene>
<keyword evidence="2" id="KW-1185">Reference proteome</keyword>
<proteinExistence type="predicted"/>
<dbReference type="RefSeq" id="XP_026622665.1">
    <property type="nucleotide sequence ID" value="XM_026776628.1"/>
</dbReference>
<name>A0A3F3PS04_9EURO</name>
<dbReference type="AlphaFoldDB" id="A0A3F3PS04"/>
<dbReference type="GeneID" id="38144984"/>
<protein>
    <submittedName>
        <fullName evidence="1">Uncharacterized protein</fullName>
    </submittedName>
</protein>
<sequence length="115" mass="13255">MLQELLSSRSSHSTTSRASWRLLDTAGNTHCGCWSLNQPETSRSYRNIPRPRKKRKHMGTCRPWLILPAVVLQAPFFLRGCIKRYSGPVSVWRGSHHILRIRKDERKFEPSTVAA</sequence>
<dbReference type="EMBL" id="KZ852066">
    <property type="protein sequence ID" value="RDH29643.1"/>
    <property type="molecule type" value="Genomic_DNA"/>
</dbReference>
<evidence type="ECO:0000313" key="2">
    <source>
        <dbReference type="Proteomes" id="UP000253729"/>
    </source>
</evidence>
<dbReference type="Proteomes" id="UP000253729">
    <property type="component" value="Unassembled WGS sequence"/>
</dbReference>
<organism evidence="1 2">
    <name type="scientific">Aspergillus welwitschiae</name>
    <dbReference type="NCBI Taxonomy" id="1341132"/>
    <lineage>
        <taxon>Eukaryota</taxon>
        <taxon>Fungi</taxon>
        <taxon>Dikarya</taxon>
        <taxon>Ascomycota</taxon>
        <taxon>Pezizomycotina</taxon>
        <taxon>Eurotiomycetes</taxon>
        <taxon>Eurotiomycetidae</taxon>
        <taxon>Eurotiales</taxon>
        <taxon>Aspergillaceae</taxon>
        <taxon>Aspergillus</taxon>
        <taxon>Aspergillus subgen. Circumdati</taxon>
    </lineage>
</organism>